<keyword evidence="4" id="KW-1185">Reference proteome</keyword>
<evidence type="ECO:0000313" key="3">
    <source>
        <dbReference type="EMBL" id="KAG2328650.1"/>
    </source>
</evidence>
<feature type="compositionally biased region" description="Basic and acidic residues" evidence="2">
    <location>
        <begin position="156"/>
        <end position="165"/>
    </location>
</feature>
<evidence type="ECO:0000256" key="2">
    <source>
        <dbReference type="SAM" id="MobiDB-lite"/>
    </source>
</evidence>
<gene>
    <name evidence="3" type="ORF">Bca52824_011378</name>
</gene>
<accession>A0A8X7WH25</accession>
<evidence type="ECO:0000256" key="1">
    <source>
        <dbReference type="SAM" id="Coils"/>
    </source>
</evidence>
<reference evidence="3 4" key="1">
    <citation type="submission" date="2020-02" db="EMBL/GenBank/DDBJ databases">
        <authorList>
            <person name="Ma Q."/>
            <person name="Huang Y."/>
            <person name="Song X."/>
            <person name="Pei D."/>
        </authorList>
    </citation>
    <scope>NUCLEOTIDE SEQUENCE [LARGE SCALE GENOMIC DNA]</scope>
    <source>
        <strain evidence="3">Sxm20200214</strain>
        <tissue evidence="3">Leaf</tissue>
    </source>
</reference>
<feature type="region of interest" description="Disordered" evidence="2">
    <location>
        <begin position="130"/>
        <end position="184"/>
    </location>
</feature>
<organism evidence="3 4">
    <name type="scientific">Brassica carinata</name>
    <name type="common">Ethiopian mustard</name>
    <name type="synonym">Abyssinian cabbage</name>
    <dbReference type="NCBI Taxonomy" id="52824"/>
    <lineage>
        <taxon>Eukaryota</taxon>
        <taxon>Viridiplantae</taxon>
        <taxon>Streptophyta</taxon>
        <taxon>Embryophyta</taxon>
        <taxon>Tracheophyta</taxon>
        <taxon>Spermatophyta</taxon>
        <taxon>Magnoliopsida</taxon>
        <taxon>eudicotyledons</taxon>
        <taxon>Gunneridae</taxon>
        <taxon>Pentapetalae</taxon>
        <taxon>rosids</taxon>
        <taxon>malvids</taxon>
        <taxon>Brassicales</taxon>
        <taxon>Brassicaceae</taxon>
        <taxon>Brassiceae</taxon>
        <taxon>Brassica</taxon>
    </lineage>
</organism>
<dbReference type="AlphaFoldDB" id="A0A8X7WH25"/>
<name>A0A8X7WH25_BRACI</name>
<evidence type="ECO:0000313" key="4">
    <source>
        <dbReference type="Proteomes" id="UP000886595"/>
    </source>
</evidence>
<dbReference type="OrthoDB" id="1101306at2759"/>
<feature type="coiled-coil region" evidence="1">
    <location>
        <begin position="335"/>
        <end position="402"/>
    </location>
</feature>
<comment type="caution">
    <text evidence="3">The sequence shown here is derived from an EMBL/GenBank/DDBJ whole genome shotgun (WGS) entry which is preliminary data.</text>
</comment>
<dbReference type="Proteomes" id="UP000886595">
    <property type="component" value="Unassembled WGS sequence"/>
</dbReference>
<sequence length="591" mass="65332">MPQVSLTRSRSIGMYHDAGFGLTSIDRRMLRWFIHPNTIGPPDTFWEDVLKIVTLSQQKWGNFDRQRIDRQRERIAKVDWTNGNVPCEETKGKRLPLPLMGVVPKVYPNYRDILNTQLGGECFSSVAASEGKEDDANAPIKTAGTQTDDAVAGGSIDREDMDRPPEKKKRRRKKKKTPVCAEEQEELGTKMDHAGDELLVDQTEVECQEKKEIPTGSTEGVPTEPIEESPTGASGAKRAERRRTGGVLPINRRLPWGGSDPPVTKFSAAASERVEFLYDGEILFVNNSAACGDLARRIRGGTRTMPEVNDLAFSDMYADSARADVMAVARKNILIMEYEAALRRAVSELRTAEATIKAQAIQMAGDLEEELETARTKIAEMKRERIEEAERTKKELDLLRQSRLYEVMCERNRVVVGANRRFEKFRKYMTDRDKQEAKLFLHGQASGTLDLIGMLDDRGLQVPKVLKDILVGNEEKYRKELAEVVVEEITEHDLVLSPSRSVILQGFNQFGSNLEIVDSAAAAALRSPIPADEAPVAVSVSTNADRSTAASSRGQEGQGNVSAGLEASEAGDTGAVGPLAASVEEQVQETD</sequence>
<dbReference type="EMBL" id="JAAMPC010000002">
    <property type="protein sequence ID" value="KAG2328650.1"/>
    <property type="molecule type" value="Genomic_DNA"/>
</dbReference>
<keyword evidence="1" id="KW-0175">Coiled coil</keyword>
<feature type="compositionally biased region" description="Basic residues" evidence="2">
    <location>
        <begin position="166"/>
        <end position="177"/>
    </location>
</feature>
<feature type="compositionally biased region" description="Polar residues" evidence="2">
    <location>
        <begin position="539"/>
        <end position="561"/>
    </location>
</feature>
<proteinExistence type="predicted"/>
<feature type="region of interest" description="Disordered" evidence="2">
    <location>
        <begin position="535"/>
        <end position="591"/>
    </location>
</feature>
<protein>
    <submittedName>
        <fullName evidence="3">Uncharacterized protein</fullName>
    </submittedName>
</protein>
<feature type="region of interest" description="Disordered" evidence="2">
    <location>
        <begin position="212"/>
        <end position="244"/>
    </location>
</feature>